<dbReference type="Pfam" id="PF10547">
    <property type="entry name" value="P22_AR_N"/>
    <property type="match status" value="1"/>
</dbReference>
<feature type="domain" description="Antirepressor protein ant N-terminal" evidence="2">
    <location>
        <begin position="11"/>
        <end position="113"/>
    </location>
</feature>
<dbReference type="PRINTS" id="PR01994">
    <property type="entry name" value="ANTIREPRESSR"/>
</dbReference>
<dbReference type="InterPro" id="IPR018875">
    <property type="entry name" value="Antirepressor_Ant_N"/>
</dbReference>
<organism evidence="3 4">
    <name type="scientific">Bacteroides eggerthii</name>
    <dbReference type="NCBI Taxonomy" id="28111"/>
    <lineage>
        <taxon>Bacteria</taxon>
        <taxon>Pseudomonadati</taxon>
        <taxon>Bacteroidota</taxon>
        <taxon>Bacteroidia</taxon>
        <taxon>Bacteroidales</taxon>
        <taxon>Bacteroidaceae</taxon>
        <taxon>Bacteroides</taxon>
    </lineage>
</organism>
<evidence type="ECO:0000259" key="2">
    <source>
        <dbReference type="Pfam" id="PF10547"/>
    </source>
</evidence>
<dbReference type="Proteomes" id="UP000679226">
    <property type="component" value="Chromosome"/>
</dbReference>
<reference evidence="3" key="1">
    <citation type="journal article" date="2021" name="PLoS Genet.">
        <title>Mobile Type VI secretion system loci of the gut Bacteroidales display extensive intra-ecosystem transfer, multi-species spread and geographical clustering.</title>
        <authorList>
            <person name="Garcia-Bayona L."/>
            <person name="Coyne M.J."/>
            <person name="Comstock L.E."/>
        </authorList>
    </citation>
    <scope>NUCLEOTIDE SEQUENCE</scope>
    <source>
        <strain evidence="3">CL11T00C20</strain>
    </source>
</reference>
<gene>
    <name evidence="3" type="ORF">INE88_03810</name>
</gene>
<evidence type="ECO:0000313" key="3">
    <source>
        <dbReference type="EMBL" id="QUT46965.1"/>
    </source>
</evidence>
<dbReference type="AlphaFoldDB" id="A0A975KJV0"/>
<evidence type="ECO:0000313" key="4">
    <source>
        <dbReference type="Proteomes" id="UP000679226"/>
    </source>
</evidence>
<keyword evidence="1" id="KW-0175">Coiled coil</keyword>
<feature type="coiled-coil region" evidence="1">
    <location>
        <begin position="118"/>
        <end position="162"/>
    </location>
</feature>
<name>A0A975KJV0_9BACE</name>
<dbReference type="KEGG" id="beg:INE88_03810"/>
<dbReference type="RefSeq" id="WP_211454537.1">
    <property type="nucleotide sequence ID" value="NZ_CP072227.1"/>
</dbReference>
<protein>
    <submittedName>
        <fullName evidence="3">P22_AR N-terminal domain protein</fullName>
    </submittedName>
</protein>
<sequence>MKTKIIARVNNVDIVSTSDEQLVPIRPICEALGIDANGQKQRIERNEILSSVACIIHATGKDGKTYEMYAIPYMYIFGWLFSIDTSKVNENARESVLRYQTECYKVLFEHFTEPQTFLKQKQEVMEKKVTEYQECQRRFKDAQKLMNEAKSELNQVMKLTIEDWRANNRQLNLPFSTEEVSEE</sequence>
<dbReference type="EMBL" id="CP072227">
    <property type="protein sequence ID" value="QUT46965.1"/>
    <property type="molecule type" value="Genomic_DNA"/>
</dbReference>
<accession>A0A975KJV0</accession>
<proteinExistence type="predicted"/>
<evidence type="ECO:0000256" key="1">
    <source>
        <dbReference type="SAM" id="Coils"/>
    </source>
</evidence>